<comment type="caution">
    <text evidence="1">The sequence shown here is derived from an EMBL/GenBank/DDBJ whole genome shotgun (WGS) entry which is preliminary data.</text>
</comment>
<evidence type="ECO:0000313" key="2">
    <source>
        <dbReference type="Proteomes" id="UP001065549"/>
    </source>
</evidence>
<organism evidence="1 2">
    <name type="scientific">Hominibacterium faecale</name>
    <dbReference type="NCBI Taxonomy" id="2839743"/>
    <lineage>
        <taxon>Bacteria</taxon>
        <taxon>Bacillati</taxon>
        <taxon>Bacillota</taxon>
        <taxon>Clostridia</taxon>
        <taxon>Peptostreptococcales</taxon>
        <taxon>Anaerovoracaceae</taxon>
        <taxon>Hominibacterium</taxon>
    </lineage>
</organism>
<protein>
    <submittedName>
        <fullName evidence="1">Uncharacterized protein</fullName>
    </submittedName>
</protein>
<accession>A0A9J6QS62</accession>
<evidence type="ECO:0000313" key="1">
    <source>
        <dbReference type="EMBL" id="MCU7377427.1"/>
    </source>
</evidence>
<sequence>MKPLPQKKNPQTKIESLLAEIRQETFRSGYREGRIEARISIVRRMRRMGMEWSIIEQVTGLNWKDYRDLRKYWPGQIS</sequence>
<dbReference type="Proteomes" id="UP001065549">
    <property type="component" value="Unassembled WGS sequence"/>
</dbReference>
<dbReference type="EMBL" id="JAOSHN010000001">
    <property type="protein sequence ID" value="MCU7377427.1"/>
    <property type="molecule type" value="Genomic_DNA"/>
</dbReference>
<dbReference type="RefSeq" id="WP_148397056.1">
    <property type="nucleotide sequence ID" value="NZ_JAJAGH010000010.1"/>
</dbReference>
<name>A0A9J6QS62_9FIRM</name>
<reference evidence="1" key="1">
    <citation type="submission" date="2022-09" db="EMBL/GenBank/DDBJ databases">
        <title>Culturomic study of gut microbiota in children with autism spectrum disorder.</title>
        <authorList>
            <person name="Efimov B.A."/>
            <person name="Chaplin A.V."/>
            <person name="Sokolova S.R."/>
            <person name="Pikina A.P."/>
            <person name="Korzhanova M."/>
            <person name="Belova V."/>
            <person name="Korostin D."/>
        </authorList>
    </citation>
    <scope>NUCLEOTIDE SEQUENCE</scope>
    <source>
        <strain evidence="1">ASD5510</strain>
    </source>
</reference>
<gene>
    <name evidence="1" type="ORF">OBO34_03545</name>
</gene>
<proteinExistence type="predicted"/>
<dbReference type="AlphaFoldDB" id="A0A9J6QS62"/>
<keyword evidence="2" id="KW-1185">Reference proteome</keyword>